<reference evidence="2" key="1">
    <citation type="submission" date="2019-07" db="EMBL/GenBank/DDBJ databases">
        <title>Complete Genome Sequences of Vibrion rotiferianus strain AM7.</title>
        <authorList>
            <person name="Miyazaki K."/>
            <person name="Wiseschart A."/>
            <person name="Pootanakit K."/>
            <person name="Ishimori K."/>
            <person name="Kitahara K."/>
        </authorList>
    </citation>
    <scope>NUCLEOTIDE SEQUENCE [LARGE SCALE GENOMIC DNA]</scope>
    <source>
        <strain evidence="2">AM7</strain>
        <plasmid evidence="2">pam7 dna</plasmid>
    </source>
</reference>
<accession>A0A510IJ24</accession>
<proteinExistence type="predicted"/>
<dbReference type="Proteomes" id="UP000315115">
    <property type="component" value="Plasmid pAM7"/>
</dbReference>
<geneLocation type="plasmid" evidence="2">
    <name>pam7 dna</name>
</geneLocation>
<keyword evidence="1" id="KW-0614">Plasmid</keyword>
<dbReference type="AlphaFoldDB" id="A0A510IJ24"/>
<dbReference type="EMBL" id="AP019800">
    <property type="protein sequence ID" value="BBL92416.1"/>
    <property type="molecule type" value="Genomic_DNA"/>
</dbReference>
<organism evidence="1 2">
    <name type="scientific">Vibrio rotiferianus</name>
    <dbReference type="NCBI Taxonomy" id="190895"/>
    <lineage>
        <taxon>Bacteria</taxon>
        <taxon>Pseudomonadati</taxon>
        <taxon>Pseudomonadota</taxon>
        <taxon>Gammaproteobacteria</taxon>
        <taxon>Vibrionales</taxon>
        <taxon>Vibrionaceae</taxon>
        <taxon>Vibrio</taxon>
    </lineage>
</organism>
<sequence length="171" mass="19418">MIKVSRQDLEFKVSTCPPPPIFYQLRPIAIEASCFEYQSQKEGFYLSHIAPMQDVSVESLISFLYSFERICVNRMAMDKSHMILVELAIHLGMKIPKIIIPRSGESQHYTSAVVTNVGYSSVELVAKRGGKTVKIFNVPPELIREAIISNQKKSNVQHRDIPCPNQLSFFD</sequence>
<evidence type="ECO:0000313" key="1">
    <source>
        <dbReference type="EMBL" id="BBL92416.1"/>
    </source>
</evidence>
<gene>
    <name evidence="1" type="ORF">VroAM7_50690</name>
</gene>
<name>A0A510IJ24_9VIBR</name>
<dbReference type="RefSeq" id="WP_143694368.1">
    <property type="nucleotide sequence ID" value="NZ_AP019800.1"/>
</dbReference>
<protein>
    <submittedName>
        <fullName evidence="1">Uncharacterized protein</fullName>
    </submittedName>
</protein>
<evidence type="ECO:0000313" key="2">
    <source>
        <dbReference type="Proteomes" id="UP000315115"/>
    </source>
</evidence>